<dbReference type="PANTHER" id="PTHR43065">
    <property type="entry name" value="SENSOR HISTIDINE KINASE"/>
    <property type="match status" value="1"/>
</dbReference>
<dbReference type="GO" id="GO:0005524">
    <property type="term" value="F:ATP binding"/>
    <property type="evidence" value="ECO:0007669"/>
    <property type="project" value="UniProtKB-KW"/>
</dbReference>
<dbReference type="InterPro" id="IPR036097">
    <property type="entry name" value="HisK_dim/P_sf"/>
</dbReference>
<dbReference type="SUPFAM" id="SSF55874">
    <property type="entry name" value="ATPase domain of HSP90 chaperone/DNA topoisomerase II/histidine kinase"/>
    <property type="match status" value="1"/>
</dbReference>
<keyword evidence="5" id="KW-0472">Membrane</keyword>
<dbReference type="Gene3D" id="1.10.287.130">
    <property type="match status" value="1"/>
</dbReference>
<dbReference type="Proteomes" id="UP001523392">
    <property type="component" value="Unassembled WGS sequence"/>
</dbReference>
<feature type="domain" description="Histidine kinase" evidence="6">
    <location>
        <begin position="233"/>
        <end position="461"/>
    </location>
</feature>
<dbReference type="CDD" id="cd00082">
    <property type="entry name" value="HisKA"/>
    <property type="match status" value="1"/>
</dbReference>
<dbReference type="SUPFAM" id="SSF47384">
    <property type="entry name" value="Homodimeric domain of signal transducing histidine kinase"/>
    <property type="match status" value="1"/>
</dbReference>
<sequence>EIAGHAELAALLAELRRSAPGTGSPGPAALAVTPPGHQDPPPEEAAPPVVPPGAGPVLAGEDRPGRPEGGVPWSSLRLADLIAAYARLADGEGDEVSVLRRPDGMVLASYPAPPGPAGQFRAGGGMAAALAADGPVDGPSPFDGRPRRYLARHLPGRPVSVVYGRDPSGPRAAWMREALASLALAVATMLVLFWLAALADRRARHQAAARRAEAETVLRHTQRLEALGQIAAGVAHDFRNTVQAVRSGTKLAQKALEAGEPERATRLLDMVAEAAGRGALLTDRMLRMARRGSQPGAVPAAMEPEAALRAAVDLLRRTLPAGYPVRLEVVRDHLPPLVAGEQAELEAALLNLALNARDAMPAGGTIAVRLEGVPPGALPPLGTAAPQAQARISVADSGTGMDPATLARAAEPFFTTKPGSGTGLGLASVRAFAHGAGGMLHLASPGPGRGSTVTLWLPEALPACPGAGARAARTLHRAIPGLAWPRAEAGAVASRALG</sequence>
<evidence type="ECO:0000313" key="7">
    <source>
        <dbReference type="EMBL" id="MCO6419917.1"/>
    </source>
</evidence>
<keyword evidence="8" id="KW-1185">Reference proteome</keyword>
<feature type="transmembrane region" description="Helical" evidence="5">
    <location>
        <begin position="178"/>
        <end position="197"/>
    </location>
</feature>
<evidence type="ECO:0000313" key="8">
    <source>
        <dbReference type="Proteomes" id="UP001523392"/>
    </source>
</evidence>
<feature type="region of interest" description="Disordered" evidence="4">
    <location>
        <begin position="17"/>
        <end position="71"/>
    </location>
</feature>
<dbReference type="InterPro" id="IPR003661">
    <property type="entry name" value="HisK_dim/P_dom"/>
</dbReference>
<evidence type="ECO:0000256" key="1">
    <source>
        <dbReference type="ARBA" id="ARBA00000085"/>
    </source>
</evidence>
<proteinExistence type="predicted"/>
<gene>
    <name evidence="7" type="ORF">JYK14_27700</name>
</gene>
<keyword evidence="5" id="KW-1133">Transmembrane helix</keyword>
<keyword evidence="7" id="KW-0067">ATP-binding</keyword>
<dbReference type="Pfam" id="PF02518">
    <property type="entry name" value="HATPase_c"/>
    <property type="match status" value="1"/>
</dbReference>
<dbReference type="Gene3D" id="3.30.565.10">
    <property type="entry name" value="Histidine kinase-like ATPase, C-terminal domain"/>
    <property type="match status" value="1"/>
</dbReference>
<feature type="compositionally biased region" description="Pro residues" evidence="4">
    <location>
        <begin position="37"/>
        <end position="54"/>
    </location>
</feature>
<name>A0ABT1DDA9_9PROT</name>
<dbReference type="SMART" id="SM00387">
    <property type="entry name" value="HATPase_c"/>
    <property type="match status" value="1"/>
</dbReference>
<comment type="caution">
    <text evidence="7">The sequence shown here is derived from an EMBL/GenBank/DDBJ whole genome shotgun (WGS) entry which is preliminary data.</text>
</comment>
<dbReference type="CDD" id="cd12915">
    <property type="entry name" value="PDC2_DGC_like"/>
    <property type="match status" value="1"/>
</dbReference>
<accession>A0ABT1DDA9</accession>
<evidence type="ECO:0000259" key="6">
    <source>
        <dbReference type="PROSITE" id="PS50109"/>
    </source>
</evidence>
<feature type="non-terminal residue" evidence="7">
    <location>
        <position position="1"/>
    </location>
</feature>
<dbReference type="RefSeq" id="WP_252956591.1">
    <property type="nucleotide sequence ID" value="NZ_JAFIRR010000250.1"/>
</dbReference>
<keyword evidence="7" id="KW-0547">Nucleotide-binding</keyword>
<dbReference type="Gene3D" id="3.30.450.20">
    <property type="entry name" value="PAS domain"/>
    <property type="match status" value="1"/>
</dbReference>
<dbReference type="PANTHER" id="PTHR43065:SF49">
    <property type="entry name" value="HISTIDINE KINASE"/>
    <property type="match status" value="1"/>
</dbReference>
<evidence type="ECO:0000256" key="5">
    <source>
        <dbReference type="SAM" id="Phobius"/>
    </source>
</evidence>
<dbReference type="EMBL" id="JAFIRR010000250">
    <property type="protein sequence ID" value="MCO6419917.1"/>
    <property type="molecule type" value="Genomic_DNA"/>
</dbReference>
<dbReference type="PRINTS" id="PR00344">
    <property type="entry name" value="BCTRLSENSOR"/>
</dbReference>
<dbReference type="SMART" id="SM00388">
    <property type="entry name" value="HisKA"/>
    <property type="match status" value="1"/>
</dbReference>
<dbReference type="PROSITE" id="PS50109">
    <property type="entry name" value="HIS_KIN"/>
    <property type="match status" value="1"/>
</dbReference>
<dbReference type="InterPro" id="IPR005467">
    <property type="entry name" value="His_kinase_dom"/>
</dbReference>
<dbReference type="InterPro" id="IPR036890">
    <property type="entry name" value="HATPase_C_sf"/>
</dbReference>
<dbReference type="InterPro" id="IPR004358">
    <property type="entry name" value="Sig_transdc_His_kin-like_C"/>
</dbReference>
<evidence type="ECO:0000256" key="2">
    <source>
        <dbReference type="ARBA" id="ARBA00012438"/>
    </source>
</evidence>
<evidence type="ECO:0000256" key="4">
    <source>
        <dbReference type="SAM" id="MobiDB-lite"/>
    </source>
</evidence>
<dbReference type="EC" id="2.7.13.3" evidence="2"/>
<protein>
    <recommendedName>
        <fullName evidence="2">histidine kinase</fullName>
        <ecNumber evidence="2">2.7.13.3</ecNumber>
    </recommendedName>
</protein>
<evidence type="ECO:0000256" key="3">
    <source>
        <dbReference type="ARBA" id="ARBA00022553"/>
    </source>
</evidence>
<organism evidence="7 8">
    <name type="scientific">Siccirubricoccus soli</name>
    <dbReference type="NCBI Taxonomy" id="2899147"/>
    <lineage>
        <taxon>Bacteria</taxon>
        <taxon>Pseudomonadati</taxon>
        <taxon>Pseudomonadota</taxon>
        <taxon>Alphaproteobacteria</taxon>
        <taxon>Acetobacterales</taxon>
        <taxon>Roseomonadaceae</taxon>
        <taxon>Siccirubricoccus</taxon>
    </lineage>
</organism>
<keyword evidence="5" id="KW-0812">Transmembrane</keyword>
<dbReference type="InterPro" id="IPR003594">
    <property type="entry name" value="HATPase_dom"/>
</dbReference>
<keyword evidence="3" id="KW-0597">Phosphoprotein</keyword>
<comment type="catalytic activity">
    <reaction evidence="1">
        <text>ATP + protein L-histidine = ADP + protein N-phospho-L-histidine.</text>
        <dbReference type="EC" id="2.7.13.3"/>
    </reaction>
</comment>
<reference evidence="7 8" key="1">
    <citation type="submission" date="2021-12" db="EMBL/GenBank/DDBJ databases">
        <title>Siccirubricoccus leaddurans sp. nov., a high concentration Zn2+ tolerance bacterium.</title>
        <authorList>
            <person name="Cao Y."/>
        </authorList>
    </citation>
    <scope>NUCLEOTIDE SEQUENCE [LARGE SCALE GENOMIC DNA]</scope>
    <source>
        <strain evidence="7 8">KC 17139</strain>
    </source>
</reference>